<keyword evidence="4" id="KW-1185">Reference proteome</keyword>
<accession>A0ABW4JL51</accession>
<evidence type="ECO:0000256" key="1">
    <source>
        <dbReference type="SAM" id="MobiDB-lite"/>
    </source>
</evidence>
<dbReference type="Proteomes" id="UP001597079">
    <property type="component" value="Unassembled WGS sequence"/>
</dbReference>
<protein>
    <recommendedName>
        <fullName evidence="5">Copper amine oxidase N-terminal domain-containing protein</fullName>
    </recommendedName>
</protein>
<evidence type="ECO:0000313" key="3">
    <source>
        <dbReference type="EMBL" id="MFD1676485.1"/>
    </source>
</evidence>
<feature type="chain" id="PRO_5045379452" description="Copper amine oxidase N-terminal domain-containing protein" evidence="2">
    <location>
        <begin position="28"/>
        <end position="476"/>
    </location>
</feature>
<name>A0ABW4JL51_9BACL</name>
<gene>
    <name evidence="3" type="ORF">ACFSB2_17440</name>
</gene>
<keyword evidence="2" id="KW-0732">Signal</keyword>
<feature type="signal peptide" evidence="2">
    <location>
        <begin position="1"/>
        <end position="27"/>
    </location>
</feature>
<evidence type="ECO:0000256" key="2">
    <source>
        <dbReference type="SAM" id="SignalP"/>
    </source>
</evidence>
<dbReference type="EMBL" id="JBHUCX010000067">
    <property type="protein sequence ID" value="MFD1676485.1"/>
    <property type="molecule type" value="Genomic_DNA"/>
</dbReference>
<organism evidence="3 4">
    <name type="scientific">Alicyclobacillus fodiniaquatilis</name>
    <dbReference type="NCBI Taxonomy" id="1661150"/>
    <lineage>
        <taxon>Bacteria</taxon>
        <taxon>Bacillati</taxon>
        <taxon>Bacillota</taxon>
        <taxon>Bacilli</taxon>
        <taxon>Bacillales</taxon>
        <taxon>Alicyclobacillaceae</taxon>
        <taxon>Alicyclobacillus</taxon>
    </lineage>
</organism>
<evidence type="ECO:0008006" key="5">
    <source>
        <dbReference type="Google" id="ProtNLM"/>
    </source>
</evidence>
<reference evidence="4" key="1">
    <citation type="journal article" date="2019" name="Int. J. Syst. Evol. Microbiol.">
        <title>The Global Catalogue of Microorganisms (GCM) 10K type strain sequencing project: providing services to taxonomists for standard genome sequencing and annotation.</title>
        <authorList>
            <consortium name="The Broad Institute Genomics Platform"/>
            <consortium name="The Broad Institute Genome Sequencing Center for Infectious Disease"/>
            <person name="Wu L."/>
            <person name="Ma J."/>
        </authorList>
    </citation>
    <scope>NUCLEOTIDE SEQUENCE [LARGE SCALE GENOMIC DNA]</scope>
    <source>
        <strain evidence="4">CGMCC 1.12286</strain>
    </source>
</reference>
<proteinExistence type="predicted"/>
<comment type="caution">
    <text evidence="3">The sequence shown here is derived from an EMBL/GenBank/DDBJ whole genome shotgun (WGS) entry which is preliminary data.</text>
</comment>
<evidence type="ECO:0000313" key="4">
    <source>
        <dbReference type="Proteomes" id="UP001597079"/>
    </source>
</evidence>
<feature type="region of interest" description="Disordered" evidence="1">
    <location>
        <begin position="393"/>
        <end position="420"/>
    </location>
</feature>
<dbReference type="RefSeq" id="WP_377944389.1">
    <property type="nucleotide sequence ID" value="NZ_JBHUCX010000067.1"/>
</dbReference>
<sequence length="476" mass="49780">MKVVNGLSIGAVASTLLFMASIPAADAATTSQQVNVTLGGKQVLSLRAIVAPDPTSHQLTTWIPAQDVKDVASDVGLSAEWVDGVNQLVLMLPVGNELSIKSNLHYHAVKQDQFVTLVNSTTMQYGPLLQKNGTGGTTYLPLYYVKETFDKLGIKSKWTTGTWALAGKLPNPPATPISGDLNATFSLALANTDATKLGLPTPPVPPAAPVTVTLPMNPLFQTSSISFTDTNDSLPMEDYIQSGQAEYAVNAHVADVEAWFKKAYQAQGYHQTGSGQAINFKTGDYTESLDFAPTTQPANQQMNVTMSFKAAGSDETLISYWVTDLVLPQRPADTLIPANVTQVDITLANQSGAQNATTSSQSAAGTTDELVTDPTAIKNLVAAVNGLTQIDPPGVSSGGSASSSGATAANAPNQATGTTQQQATMVFSTTDGQKFTVVANKRGQSYLDVQIGNVAFTDVAGSVWKAMKAAVNGASS</sequence>
<feature type="compositionally biased region" description="Low complexity" evidence="1">
    <location>
        <begin position="394"/>
        <end position="420"/>
    </location>
</feature>